<organism evidence="2 3">
    <name type="scientific">Leptomonas seymouri</name>
    <dbReference type="NCBI Taxonomy" id="5684"/>
    <lineage>
        <taxon>Eukaryota</taxon>
        <taxon>Discoba</taxon>
        <taxon>Euglenozoa</taxon>
        <taxon>Kinetoplastea</taxon>
        <taxon>Metakinetoplastina</taxon>
        <taxon>Trypanosomatida</taxon>
        <taxon>Trypanosomatidae</taxon>
        <taxon>Leishmaniinae</taxon>
        <taxon>Leptomonas</taxon>
    </lineage>
</organism>
<accession>A0A0N1I861</accession>
<reference evidence="2 3" key="1">
    <citation type="journal article" date="2015" name="PLoS Pathog.">
        <title>Leptomonas seymouri: Adaptations to the Dixenous Life Cycle Analyzed by Genome Sequencing, Transcriptome Profiling and Co-infection with Leishmania donovani.</title>
        <authorList>
            <person name="Kraeva N."/>
            <person name="Butenko A."/>
            <person name="Hlavacova J."/>
            <person name="Kostygov A."/>
            <person name="Myskova J."/>
            <person name="Grybchuk D."/>
            <person name="Lestinova T."/>
            <person name="Votypka J."/>
            <person name="Volf P."/>
            <person name="Opperdoes F."/>
            <person name="Flegontov P."/>
            <person name="Lukes J."/>
            <person name="Yurchenko V."/>
        </authorList>
    </citation>
    <scope>NUCLEOTIDE SEQUENCE [LARGE SCALE GENOMIC DNA]</scope>
    <source>
        <strain evidence="2 3">ATCC 30220</strain>
    </source>
</reference>
<gene>
    <name evidence="2" type="ORF">ABL78_0852</name>
</gene>
<evidence type="ECO:0000313" key="2">
    <source>
        <dbReference type="EMBL" id="KPI89992.1"/>
    </source>
</evidence>
<evidence type="ECO:0000256" key="1">
    <source>
        <dbReference type="SAM" id="Phobius"/>
    </source>
</evidence>
<name>A0A0N1I861_LEPSE</name>
<dbReference type="VEuPathDB" id="TriTrypDB:Lsey_0012_0110"/>
<sequence length="387" mass="43684">MSRLQQQAMLFMREFFRGEYEDYVGSLLPFTVIGVVLFLTAPWIAMAVYGLIYGIFQRPGEMKAMALSPFFTFFFFLTDPATPGFDQRLMRMFHPSLLQEENDGGSVQRGLIRAMSRCLIDNFGPITDIPRDTVVIKKDGNNVNCMALVDFEKAKQVRCQLSWKRRPGIVKKYKEKTGRYPERKGKEAATINGISIAFPHTFHVTSFHVDPKKGDEFNVLKYVLLCDFDDFGTLFVNRLFQRPPTDAVKMMVEPLQEKYSRENEGVLQRNVQTVVDACGGLASPLDDLDIDQTSCKAVYSKLEEALASEPLPGGPKSVGKEDTSRRAIDGIDMEYLVKGKTRNIEAYIRLTFSGLRAMVARYELRLLPDAHTQIIVDHDSGSTAVIG</sequence>
<dbReference type="EMBL" id="LJSK01000012">
    <property type="protein sequence ID" value="KPI89992.1"/>
    <property type="molecule type" value="Genomic_DNA"/>
</dbReference>
<dbReference type="OrthoDB" id="270381at2759"/>
<proteinExistence type="predicted"/>
<feature type="transmembrane region" description="Helical" evidence="1">
    <location>
        <begin position="64"/>
        <end position="82"/>
    </location>
</feature>
<dbReference type="OMA" id="TSYKAIY"/>
<comment type="caution">
    <text evidence="2">The sequence shown here is derived from an EMBL/GenBank/DDBJ whole genome shotgun (WGS) entry which is preliminary data.</text>
</comment>
<evidence type="ECO:0000313" key="3">
    <source>
        <dbReference type="Proteomes" id="UP000038009"/>
    </source>
</evidence>
<dbReference type="AlphaFoldDB" id="A0A0N1I861"/>
<protein>
    <submittedName>
        <fullName evidence="2">Uncharacterized protein</fullName>
    </submittedName>
</protein>
<keyword evidence="1" id="KW-0812">Transmembrane</keyword>
<dbReference type="Proteomes" id="UP000038009">
    <property type="component" value="Unassembled WGS sequence"/>
</dbReference>
<keyword evidence="1" id="KW-0472">Membrane</keyword>
<keyword evidence="1" id="KW-1133">Transmembrane helix</keyword>
<keyword evidence="3" id="KW-1185">Reference proteome</keyword>
<feature type="transmembrane region" description="Helical" evidence="1">
    <location>
        <begin position="27"/>
        <end position="52"/>
    </location>
</feature>